<name>A0ABQ5CWC5_9ASTR</name>
<accession>A0ABQ5CWC5</accession>
<organism evidence="1 2">
    <name type="scientific">Tanacetum coccineum</name>
    <dbReference type="NCBI Taxonomy" id="301880"/>
    <lineage>
        <taxon>Eukaryota</taxon>
        <taxon>Viridiplantae</taxon>
        <taxon>Streptophyta</taxon>
        <taxon>Embryophyta</taxon>
        <taxon>Tracheophyta</taxon>
        <taxon>Spermatophyta</taxon>
        <taxon>Magnoliopsida</taxon>
        <taxon>eudicotyledons</taxon>
        <taxon>Gunneridae</taxon>
        <taxon>Pentapetalae</taxon>
        <taxon>asterids</taxon>
        <taxon>campanulids</taxon>
        <taxon>Asterales</taxon>
        <taxon>Asteraceae</taxon>
        <taxon>Asteroideae</taxon>
        <taxon>Anthemideae</taxon>
        <taxon>Anthemidinae</taxon>
        <taxon>Tanacetum</taxon>
    </lineage>
</organism>
<proteinExistence type="predicted"/>
<comment type="caution">
    <text evidence="1">The sequence shown here is derived from an EMBL/GenBank/DDBJ whole genome shotgun (WGS) entry which is preliminary data.</text>
</comment>
<sequence length="71" mass="7648">MVVMVGDVVPWPEEAMVDWPKVRLIPTKSSRGEVKGGGVDFGVVNSLLGEILREVMGDSSGETFGVDERTV</sequence>
<keyword evidence="2" id="KW-1185">Reference proteome</keyword>
<evidence type="ECO:0000313" key="1">
    <source>
        <dbReference type="EMBL" id="GJT31030.1"/>
    </source>
</evidence>
<evidence type="ECO:0000313" key="2">
    <source>
        <dbReference type="Proteomes" id="UP001151760"/>
    </source>
</evidence>
<gene>
    <name evidence="1" type="ORF">Tco_0911305</name>
</gene>
<reference evidence="1" key="2">
    <citation type="submission" date="2022-01" db="EMBL/GenBank/DDBJ databases">
        <authorList>
            <person name="Yamashiro T."/>
            <person name="Shiraishi A."/>
            <person name="Satake H."/>
            <person name="Nakayama K."/>
        </authorList>
    </citation>
    <scope>NUCLEOTIDE SEQUENCE</scope>
</reference>
<reference evidence="1" key="1">
    <citation type="journal article" date="2022" name="Int. J. Mol. Sci.">
        <title>Draft Genome of Tanacetum Coccineum: Genomic Comparison of Closely Related Tanacetum-Family Plants.</title>
        <authorList>
            <person name="Yamashiro T."/>
            <person name="Shiraishi A."/>
            <person name="Nakayama K."/>
            <person name="Satake H."/>
        </authorList>
    </citation>
    <scope>NUCLEOTIDE SEQUENCE</scope>
</reference>
<dbReference type="EMBL" id="BQNB010014672">
    <property type="protein sequence ID" value="GJT31030.1"/>
    <property type="molecule type" value="Genomic_DNA"/>
</dbReference>
<dbReference type="Proteomes" id="UP001151760">
    <property type="component" value="Unassembled WGS sequence"/>
</dbReference>
<protein>
    <submittedName>
        <fullName evidence="1">Uncharacterized protein</fullName>
    </submittedName>
</protein>